<sequence length="84" mass="9628">MEMNVQQARDNLSRLIAAAEAGEDVTITRRGRPAVRLVPVREESPRRWNGKDLAAYLEEGGRFRGTMTADEIRDYIHGEREAWD</sequence>
<dbReference type="EMBL" id="CP020715">
    <property type="protein sequence ID" value="ARJ06238.1"/>
    <property type="molecule type" value="Genomic_DNA"/>
</dbReference>
<dbReference type="InterPro" id="IPR006442">
    <property type="entry name" value="Antitoxin_Phd/YefM"/>
</dbReference>
<dbReference type="Pfam" id="PF02604">
    <property type="entry name" value="PhdYeFM_antitox"/>
    <property type="match status" value="1"/>
</dbReference>
<dbReference type="PANTHER" id="PTHR35377">
    <property type="entry name" value="ANTITOXIN VAPB49-RELATED-RELATED"/>
    <property type="match status" value="1"/>
</dbReference>
<dbReference type="Proteomes" id="UP000192775">
    <property type="component" value="Chromosome"/>
</dbReference>
<dbReference type="NCBIfam" id="TIGR01552">
    <property type="entry name" value="phd_fam"/>
    <property type="match status" value="1"/>
</dbReference>
<evidence type="ECO:0000256" key="2">
    <source>
        <dbReference type="RuleBase" id="RU362080"/>
    </source>
</evidence>
<gene>
    <name evidence="3" type="ORF">B5808_14200</name>
</gene>
<comment type="similarity">
    <text evidence="1 2">Belongs to the phD/YefM antitoxin family.</text>
</comment>
<evidence type="ECO:0000313" key="4">
    <source>
        <dbReference type="Proteomes" id="UP000192775"/>
    </source>
</evidence>
<evidence type="ECO:0000313" key="3">
    <source>
        <dbReference type="EMBL" id="ARJ06238.1"/>
    </source>
</evidence>
<dbReference type="STRING" id="1619308.B5808_14200"/>
<organism evidence="3 4">
    <name type="scientific">Cnuibacter physcomitrellae</name>
    <dbReference type="NCBI Taxonomy" id="1619308"/>
    <lineage>
        <taxon>Bacteria</taxon>
        <taxon>Bacillati</taxon>
        <taxon>Actinomycetota</taxon>
        <taxon>Actinomycetes</taxon>
        <taxon>Micrococcales</taxon>
        <taxon>Microbacteriaceae</taxon>
        <taxon>Cnuibacter</taxon>
    </lineage>
</organism>
<keyword evidence="4" id="KW-1185">Reference proteome</keyword>
<dbReference type="InterPro" id="IPR051416">
    <property type="entry name" value="phD-YefM_TA_antitoxins"/>
</dbReference>
<dbReference type="KEGG" id="cphy:B5808_14200"/>
<dbReference type="RefSeq" id="WP_085020376.1">
    <property type="nucleotide sequence ID" value="NZ_BMHD01000001.1"/>
</dbReference>
<proteinExistence type="inferred from homology"/>
<accession>A0A1X9LPL2</accession>
<protein>
    <recommendedName>
        <fullName evidence="2">Antitoxin</fullName>
    </recommendedName>
</protein>
<comment type="function">
    <text evidence="2">Antitoxin component of a type II toxin-antitoxin (TA) system.</text>
</comment>
<dbReference type="InterPro" id="IPR036165">
    <property type="entry name" value="YefM-like_sf"/>
</dbReference>
<dbReference type="SUPFAM" id="SSF143120">
    <property type="entry name" value="YefM-like"/>
    <property type="match status" value="1"/>
</dbReference>
<evidence type="ECO:0000256" key="1">
    <source>
        <dbReference type="ARBA" id="ARBA00009981"/>
    </source>
</evidence>
<dbReference type="AlphaFoldDB" id="A0A1X9LPL2"/>
<name>A0A1X9LPL2_9MICO</name>
<reference evidence="3 4" key="1">
    <citation type="submission" date="2017-04" db="EMBL/GenBank/DDBJ databases">
        <authorList>
            <person name="Afonso C.L."/>
            <person name="Miller P.J."/>
            <person name="Scott M.A."/>
            <person name="Spackman E."/>
            <person name="Goraichik I."/>
            <person name="Dimitrov K.M."/>
            <person name="Suarez D.L."/>
            <person name="Swayne D.E."/>
        </authorList>
    </citation>
    <scope>NUCLEOTIDE SEQUENCE [LARGE SCALE GENOMIC DNA]</scope>
    <source>
        <strain evidence="4">XA(T)</strain>
    </source>
</reference>
<dbReference type="Gene3D" id="3.40.1620.10">
    <property type="entry name" value="YefM-like domain"/>
    <property type="match status" value="1"/>
</dbReference>